<dbReference type="GO" id="GO:0016787">
    <property type="term" value="F:hydrolase activity"/>
    <property type="evidence" value="ECO:0007669"/>
    <property type="project" value="UniProtKB-KW"/>
</dbReference>
<dbReference type="InterPro" id="IPR013094">
    <property type="entry name" value="AB_hydrolase_3"/>
</dbReference>
<dbReference type="InterPro" id="IPR029058">
    <property type="entry name" value="AB_hydrolase_fold"/>
</dbReference>
<dbReference type="Gene3D" id="3.40.50.1820">
    <property type="entry name" value="alpha/beta hydrolase"/>
    <property type="match status" value="1"/>
</dbReference>
<evidence type="ECO:0000259" key="2">
    <source>
        <dbReference type="Pfam" id="PF07859"/>
    </source>
</evidence>
<feature type="domain" description="Alpha/beta hydrolase fold-3" evidence="2">
    <location>
        <begin position="73"/>
        <end position="267"/>
    </location>
</feature>
<organism evidence="3 4">
    <name type="scientific">Lentilactobacillus parabuchneri DSM 5707 = NBRC 107865</name>
    <dbReference type="NCBI Taxonomy" id="1423784"/>
    <lineage>
        <taxon>Bacteria</taxon>
        <taxon>Bacillati</taxon>
        <taxon>Bacillota</taxon>
        <taxon>Bacilli</taxon>
        <taxon>Lactobacillales</taxon>
        <taxon>Lactobacillaceae</taxon>
        <taxon>Lentilactobacillus</taxon>
    </lineage>
</organism>
<dbReference type="Pfam" id="PF07859">
    <property type="entry name" value="Abhydrolase_3"/>
    <property type="match status" value="1"/>
</dbReference>
<dbReference type="PATRIC" id="fig|1423784.4.peg.1297"/>
<sequence length="293" mass="32981">MVFEGGIAMSFMAKRYLRKFRAEDYKKSVAHSFIKPNQKINLFRKNENEYKIYPVKKGQLVTIETVADPTSQILYFHGGAFTVPMNEDQLEMITQIAQAANSRLQIADFPLLPTNSADDMLAFSQAVFDKVVNDDLPLFIVADSAGAKLALQLLMDNPGKVLGTSLISPWLDMKLTDPEIAKRAENDILLDLPTLQEIGGWFTDGASAEKWQDVFNSANLKNIGDVQIFYGENEMLVPSDLKLIDAMAQAEGANPLPTTFKDAWHDYTLWFKLSETKKTFRQIAEFIKDRRGA</sequence>
<dbReference type="EMBL" id="AZGK01000021">
    <property type="protein sequence ID" value="KRM45034.1"/>
    <property type="molecule type" value="Genomic_DNA"/>
</dbReference>
<evidence type="ECO:0000256" key="1">
    <source>
        <dbReference type="ARBA" id="ARBA00022801"/>
    </source>
</evidence>
<dbReference type="Proteomes" id="UP000051957">
    <property type="component" value="Unassembled WGS sequence"/>
</dbReference>
<accession>A0A0R1YSN0</accession>
<dbReference type="InterPro" id="IPR050300">
    <property type="entry name" value="GDXG_lipolytic_enzyme"/>
</dbReference>
<evidence type="ECO:0000313" key="4">
    <source>
        <dbReference type="Proteomes" id="UP000051957"/>
    </source>
</evidence>
<dbReference type="SUPFAM" id="SSF53474">
    <property type="entry name" value="alpha/beta-Hydrolases"/>
    <property type="match status" value="1"/>
</dbReference>
<comment type="caution">
    <text evidence="3">The sequence shown here is derived from an EMBL/GenBank/DDBJ whole genome shotgun (WGS) entry which is preliminary data.</text>
</comment>
<dbReference type="PANTHER" id="PTHR48081">
    <property type="entry name" value="AB HYDROLASE SUPERFAMILY PROTEIN C4A8.06C"/>
    <property type="match status" value="1"/>
</dbReference>
<proteinExistence type="predicted"/>
<name>A0A0R1YSN0_9LACO</name>
<gene>
    <name evidence="3" type="ORF">FC51_GL001281</name>
</gene>
<evidence type="ECO:0000313" key="3">
    <source>
        <dbReference type="EMBL" id="KRM45034.1"/>
    </source>
</evidence>
<keyword evidence="1" id="KW-0378">Hydrolase</keyword>
<dbReference type="AlphaFoldDB" id="A0A0R1YSN0"/>
<protein>
    <submittedName>
        <fullName evidence="3">Esterase lipase</fullName>
    </submittedName>
</protein>
<dbReference type="PANTHER" id="PTHR48081:SF8">
    <property type="entry name" value="ALPHA_BETA HYDROLASE FOLD-3 DOMAIN-CONTAINING PROTEIN-RELATED"/>
    <property type="match status" value="1"/>
</dbReference>
<reference evidence="3 4" key="1">
    <citation type="journal article" date="2015" name="Genome Announc.">
        <title>Expanding the biotechnology potential of lactobacilli through comparative genomics of 213 strains and associated genera.</title>
        <authorList>
            <person name="Sun Z."/>
            <person name="Harris H.M."/>
            <person name="McCann A."/>
            <person name="Guo C."/>
            <person name="Argimon S."/>
            <person name="Zhang W."/>
            <person name="Yang X."/>
            <person name="Jeffery I.B."/>
            <person name="Cooney J.C."/>
            <person name="Kagawa T.F."/>
            <person name="Liu W."/>
            <person name="Song Y."/>
            <person name="Salvetti E."/>
            <person name="Wrobel A."/>
            <person name="Rasinkangas P."/>
            <person name="Parkhill J."/>
            <person name="Rea M.C."/>
            <person name="O'Sullivan O."/>
            <person name="Ritari J."/>
            <person name="Douillard F.P."/>
            <person name="Paul Ross R."/>
            <person name="Yang R."/>
            <person name="Briner A.E."/>
            <person name="Felis G.E."/>
            <person name="de Vos W.M."/>
            <person name="Barrangou R."/>
            <person name="Klaenhammer T.R."/>
            <person name="Caufield P.W."/>
            <person name="Cui Y."/>
            <person name="Zhang H."/>
            <person name="O'Toole P.W."/>
        </authorList>
    </citation>
    <scope>NUCLEOTIDE SEQUENCE [LARGE SCALE GENOMIC DNA]</scope>
    <source>
        <strain evidence="3 4">DSM 5707</strain>
    </source>
</reference>